<protein>
    <submittedName>
        <fullName evidence="4">DUF881 domain-containing protein</fullName>
    </submittedName>
</protein>
<dbReference type="Pfam" id="PF05949">
    <property type="entry name" value="DUF881"/>
    <property type="match status" value="1"/>
</dbReference>
<evidence type="ECO:0000256" key="3">
    <source>
        <dbReference type="SAM" id="MobiDB-lite"/>
    </source>
</evidence>
<feature type="region of interest" description="Disordered" evidence="3">
    <location>
        <begin position="353"/>
        <end position="372"/>
    </location>
</feature>
<comment type="similarity">
    <text evidence="1">Belongs to the UPF0749 family.</text>
</comment>
<evidence type="ECO:0000313" key="5">
    <source>
        <dbReference type="Proteomes" id="UP000317982"/>
    </source>
</evidence>
<gene>
    <name evidence="4" type="ORF">FL583_39450</name>
</gene>
<dbReference type="EMBL" id="VIRS01000068">
    <property type="protein sequence ID" value="TQS39548.1"/>
    <property type="molecule type" value="Genomic_DNA"/>
</dbReference>
<keyword evidence="2" id="KW-0175">Coiled coil</keyword>
<dbReference type="OrthoDB" id="3211287at2"/>
<dbReference type="Proteomes" id="UP000317982">
    <property type="component" value="Unassembled WGS sequence"/>
</dbReference>
<dbReference type="Gene3D" id="3.30.70.1880">
    <property type="entry name" value="Protein of unknown function DUF881"/>
    <property type="match status" value="1"/>
</dbReference>
<feature type="compositionally biased region" description="Polar residues" evidence="3">
    <location>
        <begin position="353"/>
        <end position="362"/>
    </location>
</feature>
<keyword evidence="5" id="KW-1185">Reference proteome</keyword>
<dbReference type="PANTHER" id="PTHR37313:SF2">
    <property type="entry name" value="UPF0749 PROTEIN YLXX"/>
    <property type="match status" value="1"/>
</dbReference>
<evidence type="ECO:0000313" key="4">
    <source>
        <dbReference type="EMBL" id="TQS39548.1"/>
    </source>
</evidence>
<dbReference type="RefSeq" id="WP_142710041.1">
    <property type="nucleotide sequence ID" value="NZ_VIRS01000068.1"/>
</dbReference>
<reference evidence="4 5" key="1">
    <citation type="submission" date="2019-07" db="EMBL/GenBank/DDBJ databases">
        <title>Cryptosporangium phraense sp. nov., isolated from plant litter.</title>
        <authorList>
            <person name="Suriyachadkun C."/>
        </authorList>
    </citation>
    <scope>NUCLEOTIDE SEQUENCE [LARGE SCALE GENOMIC DNA]</scope>
    <source>
        <strain evidence="4 5">A-T 5661</strain>
    </source>
</reference>
<feature type="region of interest" description="Disordered" evidence="3">
    <location>
        <begin position="1"/>
        <end position="141"/>
    </location>
</feature>
<proteinExistence type="inferred from homology"/>
<comment type="caution">
    <text evidence="4">The sequence shown here is derived from an EMBL/GenBank/DDBJ whole genome shotgun (WGS) entry which is preliminary data.</text>
</comment>
<organism evidence="4 5">
    <name type="scientific">Cryptosporangium phraense</name>
    <dbReference type="NCBI Taxonomy" id="2593070"/>
    <lineage>
        <taxon>Bacteria</taxon>
        <taxon>Bacillati</taxon>
        <taxon>Actinomycetota</taxon>
        <taxon>Actinomycetes</taxon>
        <taxon>Cryptosporangiales</taxon>
        <taxon>Cryptosporangiaceae</taxon>
        <taxon>Cryptosporangium</taxon>
    </lineage>
</organism>
<feature type="coiled-coil region" evidence="2">
    <location>
        <begin position="188"/>
        <end position="229"/>
    </location>
</feature>
<dbReference type="InterPro" id="IPR010273">
    <property type="entry name" value="DUF881"/>
</dbReference>
<evidence type="ECO:0000256" key="1">
    <source>
        <dbReference type="ARBA" id="ARBA00009108"/>
    </source>
</evidence>
<dbReference type="GO" id="GO:0005886">
    <property type="term" value="C:plasma membrane"/>
    <property type="evidence" value="ECO:0007669"/>
    <property type="project" value="TreeGrafter"/>
</dbReference>
<feature type="compositionally biased region" description="Gly residues" evidence="3">
    <location>
        <begin position="101"/>
        <end position="117"/>
    </location>
</feature>
<sequence>MTGPDDLPRQREQDPAGSRPDPTRPDPTKPDPTMPDPDETVTEAITLPVASASASASSASTAGSAAGAPPAAAGPAPAAGATADDASPDGGSAPAERGRGTAEGGRGTAEGTGLTGDGGREIVRAGSVGGPSPAHRDPAETSRRQWWMKAAAVALCALLGLSLAAQLRRNQQDGQLSGARQEDLVRILDELDSRQQRLQTEISDLEQRRQALTTEAEGSETAQRDLEERATELGILAGTTPAVGDGLRLVFRPGRTPLRAEVILDAVEELRGAGAEAMQISGQSGGTVRIIASTAFLDVDDDLLVGDKRLTGPYTLLAIGEPQTMRAALVIPGGVVDSVEGATGTVQITTPDPVSVSATLSPASPRYAEPVD</sequence>
<dbReference type="AlphaFoldDB" id="A0A545ADY8"/>
<feature type="compositionally biased region" description="Low complexity" evidence="3">
    <location>
        <begin position="50"/>
        <end position="95"/>
    </location>
</feature>
<dbReference type="FunCoup" id="A0A545ADY8">
    <property type="interactions" value="1"/>
</dbReference>
<dbReference type="InParanoid" id="A0A545ADY8"/>
<evidence type="ECO:0000256" key="2">
    <source>
        <dbReference type="SAM" id="Coils"/>
    </source>
</evidence>
<feature type="compositionally biased region" description="Basic and acidic residues" evidence="3">
    <location>
        <begin position="1"/>
        <end position="14"/>
    </location>
</feature>
<name>A0A545ADY8_9ACTN</name>
<dbReference type="PANTHER" id="PTHR37313">
    <property type="entry name" value="UPF0749 PROTEIN RV1825"/>
    <property type="match status" value="1"/>
</dbReference>
<accession>A0A545ADY8</accession>